<sequence>MARKSVQLDRLSLSLSKVDIEVDIRGLSGRERMFWHSKGQTRVDVTAVIIINALFNNDTRRHPKMSITFTVQQ</sequence>
<accession>A0A9D3W0E1</accession>
<dbReference type="Proteomes" id="UP000828251">
    <property type="component" value="Unassembled WGS sequence"/>
</dbReference>
<reference evidence="1 2" key="1">
    <citation type="journal article" date="2021" name="Plant Biotechnol. J.">
        <title>Multi-omics assisted identification of the key and species-specific regulatory components of drought-tolerant mechanisms in Gossypium stocksii.</title>
        <authorList>
            <person name="Yu D."/>
            <person name="Ke L."/>
            <person name="Zhang D."/>
            <person name="Wu Y."/>
            <person name="Sun Y."/>
            <person name="Mei J."/>
            <person name="Sun J."/>
            <person name="Sun Y."/>
        </authorList>
    </citation>
    <scope>NUCLEOTIDE SEQUENCE [LARGE SCALE GENOMIC DNA]</scope>
    <source>
        <strain evidence="2">cv. E1</strain>
        <tissue evidence="1">Leaf</tissue>
    </source>
</reference>
<dbReference type="EMBL" id="JAIQCV010000004">
    <property type="protein sequence ID" value="KAH1106706.1"/>
    <property type="molecule type" value="Genomic_DNA"/>
</dbReference>
<comment type="caution">
    <text evidence="1">The sequence shown here is derived from an EMBL/GenBank/DDBJ whole genome shotgun (WGS) entry which is preliminary data.</text>
</comment>
<dbReference type="AlphaFoldDB" id="A0A9D3W0E1"/>
<organism evidence="1 2">
    <name type="scientific">Gossypium stocksii</name>
    <dbReference type="NCBI Taxonomy" id="47602"/>
    <lineage>
        <taxon>Eukaryota</taxon>
        <taxon>Viridiplantae</taxon>
        <taxon>Streptophyta</taxon>
        <taxon>Embryophyta</taxon>
        <taxon>Tracheophyta</taxon>
        <taxon>Spermatophyta</taxon>
        <taxon>Magnoliopsida</taxon>
        <taxon>eudicotyledons</taxon>
        <taxon>Gunneridae</taxon>
        <taxon>Pentapetalae</taxon>
        <taxon>rosids</taxon>
        <taxon>malvids</taxon>
        <taxon>Malvales</taxon>
        <taxon>Malvaceae</taxon>
        <taxon>Malvoideae</taxon>
        <taxon>Gossypium</taxon>
    </lineage>
</organism>
<name>A0A9D3W0E1_9ROSI</name>
<evidence type="ECO:0000313" key="2">
    <source>
        <dbReference type="Proteomes" id="UP000828251"/>
    </source>
</evidence>
<proteinExistence type="predicted"/>
<protein>
    <submittedName>
        <fullName evidence="1">Uncharacterized protein</fullName>
    </submittedName>
</protein>
<evidence type="ECO:0000313" key="1">
    <source>
        <dbReference type="EMBL" id="KAH1106706.1"/>
    </source>
</evidence>
<keyword evidence="2" id="KW-1185">Reference proteome</keyword>
<gene>
    <name evidence="1" type="ORF">J1N35_010474</name>
</gene>